<evidence type="ECO:0000259" key="5">
    <source>
        <dbReference type="Pfam" id="PF08241"/>
    </source>
</evidence>
<sequence length="358" mass="41262">MEFTGERYIPSEDGVIKYEHLHRYAIAKDFCKDRTVLDIASGEGYGSAMLSNIAESVFGVDIDPESIAHAQKEYAHKENLKFLLGSCDKIPLDDNSVEVVVSFETIEHHDKHEEMLAEISRVLTNDGILILSSPNKLTYSDEPNYQNPYHVKELYYEELRALIDKHFNYISTYGQKMGVSSFITSLESAADSSDLLASFTSQSKELIRKKISIPSPLYFLVICSNSHFEPLKSSLYRDEDDLYMRTRAQIMSLSDTCREISITARNLNAELKRTQTQSNESQLKLQDTQSKLQDTQSKLQDTQSKLQDTQSKLQDTQFKLQDTQSKLQDTQKQLERNFFFIVKMTNKKLLKKIRRIFR</sequence>
<keyword evidence="3 6" id="KW-0808">Transferase</keyword>
<dbReference type="GO" id="GO:0008757">
    <property type="term" value="F:S-adenosylmethionine-dependent methyltransferase activity"/>
    <property type="evidence" value="ECO:0007669"/>
    <property type="project" value="InterPro"/>
</dbReference>
<feature type="coiled-coil region" evidence="4">
    <location>
        <begin position="257"/>
        <end position="333"/>
    </location>
</feature>
<evidence type="ECO:0000256" key="3">
    <source>
        <dbReference type="ARBA" id="ARBA00022679"/>
    </source>
</evidence>
<evidence type="ECO:0000313" key="6">
    <source>
        <dbReference type="EMBL" id="NEZ54624.1"/>
    </source>
</evidence>
<dbReference type="PANTHER" id="PTHR44942">
    <property type="entry name" value="METHYLTRANSF_11 DOMAIN-CONTAINING PROTEIN"/>
    <property type="match status" value="1"/>
</dbReference>
<feature type="domain" description="Methyltransferase type 11" evidence="5">
    <location>
        <begin position="37"/>
        <end position="131"/>
    </location>
</feature>
<reference evidence="6 7" key="1">
    <citation type="journal article" date="2020" name="Microb. Ecol.">
        <title>Ecogenomics of the Marine Benthic Filamentous Cyanobacterium Adonisia.</title>
        <authorList>
            <person name="Walter J.M."/>
            <person name="Coutinho F.H."/>
            <person name="Leomil L."/>
            <person name="Hargreaves P.I."/>
            <person name="Campeao M.E."/>
            <person name="Vieira V.V."/>
            <person name="Silva B.S."/>
            <person name="Fistarol G.O."/>
            <person name="Salomon P.S."/>
            <person name="Sawabe T."/>
            <person name="Mino S."/>
            <person name="Hosokawa M."/>
            <person name="Miyashita H."/>
            <person name="Maruyama F."/>
            <person name="van Verk M.C."/>
            <person name="Dutilh B.E."/>
            <person name="Thompson C.C."/>
            <person name="Thompson F.L."/>
        </authorList>
    </citation>
    <scope>NUCLEOTIDE SEQUENCE [LARGE SCALE GENOMIC DNA]</scope>
    <source>
        <strain evidence="6 7">CCMR0081</strain>
    </source>
</reference>
<dbReference type="Proteomes" id="UP000481033">
    <property type="component" value="Unassembled WGS sequence"/>
</dbReference>
<dbReference type="AlphaFoldDB" id="A0A6M0REE4"/>
<dbReference type="InterPro" id="IPR013216">
    <property type="entry name" value="Methyltransf_11"/>
</dbReference>
<dbReference type="Gene3D" id="3.40.50.150">
    <property type="entry name" value="Vaccinia Virus protein VP39"/>
    <property type="match status" value="1"/>
</dbReference>
<dbReference type="SUPFAM" id="SSF57997">
    <property type="entry name" value="Tropomyosin"/>
    <property type="match status" value="1"/>
</dbReference>
<name>A0A6M0REE4_9CYAN</name>
<dbReference type="InterPro" id="IPR051052">
    <property type="entry name" value="Diverse_substrate_MTase"/>
</dbReference>
<comment type="similarity">
    <text evidence="1">Belongs to the methyltransferase superfamily.</text>
</comment>
<evidence type="ECO:0000256" key="1">
    <source>
        <dbReference type="ARBA" id="ARBA00008361"/>
    </source>
</evidence>
<dbReference type="Pfam" id="PF08241">
    <property type="entry name" value="Methyltransf_11"/>
    <property type="match status" value="1"/>
</dbReference>
<dbReference type="EMBL" id="QXHD01000003">
    <property type="protein sequence ID" value="NEZ54624.1"/>
    <property type="molecule type" value="Genomic_DNA"/>
</dbReference>
<comment type="caution">
    <text evidence="6">The sequence shown here is derived from an EMBL/GenBank/DDBJ whole genome shotgun (WGS) entry which is preliminary data.</text>
</comment>
<evidence type="ECO:0000256" key="4">
    <source>
        <dbReference type="SAM" id="Coils"/>
    </source>
</evidence>
<gene>
    <name evidence="6" type="ORF">DXZ20_02735</name>
</gene>
<protein>
    <submittedName>
        <fullName evidence="6">Methyltransferase domain-containing protein</fullName>
    </submittedName>
</protein>
<organism evidence="6 7">
    <name type="scientific">Adonisia turfae CCMR0081</name>
    <dbReference type="NCBI Taxonomy" id="2292702"/>
    <lineage>
        <taxon>Bacteria</taxon>
        <taxon>Bacillati</taxon>
        <taxon>Cyanobacteriota</taxon>
        <taxon>Adonisia</taxon>
        <taxon>Adonisia turfae</taxon>
    </lineage>
</organism>
<dbReference type="CDD" id="cd02440">
    <property type="entry name" value="AdoMet_MTases"/>
    <property type="match status" value="1"/>
</dbReference>
<keyword evidence="7" id="KW-1185">Reference proteome</keyword>
<dbReference type="PANTHER" id="PTHR44942:SF4">
    <property type="entry name" value="METHYLTRANSFERASE TYPE 11 DOMAIN-CONTAINING PROTEIN"/>
    <property type="match status" value="1"/>
</dbReference>
<dbReference type="SUPFAM" id="SSF53335">
    <property type="entry name" value="S-adenosyl-L-methionine-dependent methyltransferases"/>
    <property type="match status" value="1"/>
</dbReference>
<evidence type="ECO:0000256" key="2">
    <source>
        <dbReference type="ARBA" id="ARBA00022603"/>
    </source>
</evidence>
<accession>A0A6M0REE4</accession>
<evidence type="ECO:0000313" key="7">
    <source>
        <dbReference type="Proteomes" id="UP000481033"/>
    </source>
</evidence>
<keyword evidence="4" id="KW-0175">Coiled coil</keyword>
<keyword evidence="2 6" id="KW-0489">Methyltransferase</keyword>
<dbReference type="RefSeq" id="WP_163696270.1">
    <property type="nucleotide sequence ID" value="NZ_QXHD01000003.1"/>
</dbReference>
<dbReference type="InterPro" id="IPR029063">
    <property type="entry name" value="SAM-dependent_MTases_sf"/>
</dbReference>
<proteinExistence type="inferred from homology"/>
<dbReference type="GO" id="GO:0032259">
    <property type="term" value="P:methylation"/>
    <property type="evidence" value="ECO:0007669"/>
    <property type="project" value="UniProtKB-KW"/>
</dbReference>